<evidence type="ECO:0000313" key="2">
    <source>
        <dbReference type="EMBL" id="EGV33025.1"/>
    </source>
</evidence>
<feature type="transmembrane region" description="Helical" evidence="1">
    <location>
        <begin position="67"/>
        <end position="84"/>
    </location>
</feature>
<dbReference type="OrthoDB" id="7376558at2"/>
<dbReference type="Proteomes" id="UP000004200">
    <property type="component" value="Unassembled WGS sequence"/>
</dbReference>
<accession>G2DXH6</accession>
<dbReference type="PANTHER" id="PTHR28008:SF1">
    <property type="entry name" value="DOMAIN PROTEIN, PUTATIVE (AFU_ORTHOLOGUE AFUA_3G10980)-RELATED"/>
    <property type="match status" value="1"/>
</dbReference>
<evidence type="ECO:0000313" key="3">
    <source>
        <dbReference type="Proteomes" id="UP000004200"/>
    </source>
</evidence>
<reference evidence="2 3" key="1">
    <citation type="submission" date="2011-06" db="EMBL/GenBank/DDBJ databases">
        <title>The draft genome of Thiorhodococcus drewsii AZ1.</title>
        <authorList>
            <consortium name="US DOE Joint Genome Institute (JGI-PGF)"/>
            <person name="Lucas S."/>
            <person name="Han J."/>
            <person name="Lapidus A."/>
            <person name="Cheng J.-F."/>
            <person name="Goodwin L."/>
            <person name="Pitluck S."/>
            <person name="Peters L."/>
            <person name="Land M.L."/>
            <person name="Hauser L."/>
            <person name="Vogl K."/>
            <person name="Liu Z."/>
            <person name="Imhoff J."/>
            <person name="Thiel V."/>
            <person name="Frigaard N.-U."/>
            <person name="Bryant D.A."/>
            <person name="Woyke T.J."/>
        </authorList>
    </citation>
    <scope>NUCLEOTIDE SEQUENCE [LARGE SCALE GENOMIC DNA]</scope>
    <source>
        <strain evidence="2 3">AZ1</strain>
    </source>
</reference>
<evidence type="ECO:0000256" key="1">
    <source>
        <dbReference type="SAM" id="Phobius"/>
    </source>
</evidence>
<dbReference type="EMBL" id="AFWT01000004">
    <property type="protein sequence ID" value="EGV33025.1"/>
    <property type="molecule type" value="Genomic_DNA"/>
</dbReference>
<feature type="transmembrane region" description="Helical" evidence="1">
    <location>
        <begin position="43"/>
        <end position="60"/>
    </location>
</feature>
<protein>
    <submittedName>
        <fullName evidence="2">VanZ family protein</fullName>
    </submittedName>
</protein>
<organism evidence="2 3">
    <name type="scientific">Thiorhodococcus drewsii AZ1</name>
    <dbReference type="NCBI Taxonomy" id="765913"/>
    <lineage>
        <taxon>Bacteria</taxon>
        <taxon>Pseudomonadati</taxon>
        <taxon>Pseudomonadota</taxon>
        <taxon>Gammaproteobacteria</taxon>
        <taxon>Chromatiales</taxon>
        <taxon>Chromatiaceae</taxon>
        <taxon>Thiorhodococcus</taxon>
    </lineage>
</organism>
<dbReference type="RefSeq" id="WP_007039419.1">
    <property type="nucleotide sequence ID" value="NZ_AFWT01000004.1"/>
</dbReference>
<keyword evidence="1" id="KW-1133">Transmembrane helix</keyword>
<dbReference type="AlphaFoldDB" id="G2DXH6"/>
<dbReference type="PANTHER" id="PTHR28008">
    <property type="entry name" value="DOMAIN PROTEIN, PUTATIVE (AFU_ORTHOLOGUE AFUA_3G10980)-RELATED"/>
    <property type="match status" value="1"/>
</dbReference>
<keyword evidence="1" id="KW-0472">Membrane</keyword>
<proteinExistence type="predicted"/>
<sequence>MLMDSLRLAFKTVFVASLVVIAFLAFAEFDESPGLSYDKANHLLAFLVLAGLAELAWPAPALVGLRLAGLVLFGLAIELVQAALPYREASGWDLLADLLGLALYLILRRLTRPLASRLFG</sequence>
<comment type="caution">
    <text evidence="2">The sequence shown here is derived from an EMBL/GenBank/DDBJ whole genome shotgun (WGS) entry which is preliminary data.</text>
</comment>
<keyword evidence="3" id="KW-1185">Reference proteome</keyword>
<dbReference type="eggNOG" id="COG5652">
    <property type="taxonomic scope" value="Bacteria"/>
</dbReference>
<gene>
    <name evidence="2" type="ORF">ThidrDRAFT_0703</name>
</gene>
<keyword evidence="1" id="KW-0812">Transmembrane</keyword>
<name>G2DXH6_9GAMM</name>
<dbReference type="STRING" id="765913.ThidrDRAFT_0703"/>
<feature type="transmembrane region" description="Helical" evidence="1">
    <location>
        <begin position="90"/>
        <end position="107"/>
    </location>
</feature>